<name>A0A1H5M2F8_9MICC</name>
<proteinExistence type="predicted"/>
<reference evidence="1 2" key="1">
    <citation type="submission" date="2016-10" db="EMBL/GenBank/DDBJ databases">
        <authorList>
            <person name="de Groot N.N."/>
        </authorList>
    </citation>
    <scope>NUCLEOTIDE SEQUENCE [LARGE SCALE GENOMIC DNA]</scope>
    <source>
        <strain evidence="1 2">DSM 22274</strain>
    </source>
</reference>
<accession>A0A1H5M2F8</accession>
<dbReference type="Proteomes" id="UP000182725">
    <property type="component" value="Unassembled WGS sequence"/>
</dbReference>
<evidence type="ECO:0000313" key="2">
    <source>
        <dbReference type="Proteomes" id="UP000182725"/>
    </source>
</evidence>
<sequence length="68" mass="7810">MSKFSVGNWVRVTRADSTIFDEVGQVRNISRWVRWWEYVIVVNGIAFGPIEEHFLVLAEEPATTEAAQ</sequence>
<protein>
    <submittedName>
        <fullName evidence="1">Uncharacterized protein</fullName>
    </submittedName>
</protein>
<gene>
    <name evidence="1" type="ORF">SAMN04489740_2715</name>
</gene>
<organism evidence="1 2">
    <name type="scientific">Arthrobacter alpinus</name>
    <dbReference type="NCBI Taxonomy" id="656366"/>
    <lineage>
        <taxon>Bacteria</taxon>
        <taxon>Bacillati</taxon>
        <taxon>Actinomycetota</taxon>
        <taxon>Actinomycetes</taxon>
        <taxon>Micrococcales</taxon>
        <taxon>Micrococcaceae</taxon>
        <taxon>Arthrobacter</taxon>
    </lineage>
</organism>
<evidence type="ECO:0000313" key="1">
    <source>
        <dbReference type="EMBL" id="SEE83330.1"/>
    </source>
</evidence>
<dbReference type="AlphaFoldDB" id="A0A1H5M2F8"/>
<dbReference type="EMBL" id="FNTV01000001">
    <property type="protein sequence ID" value="SEE83330.1"/>
    <property type="molecule type" value="Genomic_DNA"/>
</dbReference>
<dbReference type="RefSeq" id="WP_074712013.1">
    <property type="nucleotide sequence ID" value="NZ_FNTV01000001.1"/>
</dbReference>